<feature type="domain" description="Multidrug resistance protein MdtA-like C-terminal permuted SH3" evidence="6">
    <location>
        <begin position="344"/>
        <end position="403"/>
    </location>
</feature>
<dbReference type="Gene3D" id="2.40.420.20">
    <property type="match status" value="1"/>
</dbReference>
<dbReference type="PANTHER" id="PTHR30158">
    <property type="entry name" value="ACRA/E-RELATED COMPONENT OF DRUG EFFLUX TRANSPORTER"/>
    <property type="match status" value="1"/>
</dbReference>
<gene>
    <name evidence="7" type="ORF">LOC71_13165</name>
</gene>
<dbReference type="Gene3D" id="2.40.50.100">
    <property type="match status" value="1"/>
</dbReference>
<dbReference type="Pfam" id="PF25876">
    <property type="entry name" value="HH_MFP_RND"/>
    <property type="match status" value="1"/>
</dbReference>
<evidence type="ECO:0000259" key="4">
    <source>
        <dbReference type="Pfam" id="PF25876"/>
    </source>
</evidence>
<proteinExistence type="inferred from homology"/>
<dbReference type="InterPro" id="IPR058624">
    <property type="entry name" value="MdtA-like_HH"/>
</dbReference>
<dbReference type="InterPro" id="IPR058626">
    <property type="entry name" value="MdtA-like_b-barrel"/>
</dbReference>
<comment type="similarity">
    <text evidence="1">Belongs to the membrane fusion protein (MFP) (TC 8.A.1) family.</text>
</comment>
<dbReference type="SUPFAM" id="SSF111369">
    <property type="entry name" value="HlyD-like secretion proteins"/>
    <property type="match status" value="1"/>
</dbReference>
<evidence type="ECO:0000313" key="7">
    <source>
        <dbReference type="EMBL" id="MCC9643228.1"/>
    </source>
</evidence>
<comment type="caution">
    <text evidence="7">The sequence shown here is derived from an EMBL/GenBank/DDBJ whole genome shotgun (WGS) entry which is preliminary data.</text>
</comment>
<keyword evidence="8" id="KW-1185">Reference proteome</keyword>
<protein>
    <submittedName>
        <fullName evidence="7">Efflux RND transporter periplasmic adaptor subunit</fullName>
    </submittedName>
</protein>
<reference evidence="7" key="1">
    <citation type="submission" date="2021-11" db="EMBL/GenBank/DDBJ databases">
        <title>Genome sequence.</title>
        <authorList>
            <person name="Sun Q."/>
        </authorList>
    </citation>
    <scope>NUCLEOTIDE SEQUENCE</scope>
    <source>
        <strain evidence="7">JC740</strain>
    </source>
</reference>
<evidence type="ECO:0000313" key="8">
    <source>
        <dbReference type="Proteomes" id="UP001430306"/>
    </source>
</evidence>
<feature type="domain" description="Multidrug resistance protein MdtA-like beta-barrel" evidence="5">
    <location>
        <begin position="256"/>
        <end position="340"/>
    </location>
</feature>
<evidence type="ECO:0000256" key="2">
    <source>
        <dbReference type="SAM" id="Coils"/>
    </source>
</evidence>
<dbReference type="Proteomes" id="UP001430306">
    <property type="component" value="Unassembled WGS sequence"/>
</dbReference>
<evidence type="ECO:0000259" key="5">
    <source>
        <dbReference type="Pfam" id="PF25944"/>
    </source>
</evidence>
<evidence type="ECO:0000259" key="6">
    <source>
        <dbReference type="Pfam" id="PF25967"/>
    </source>
</evidence>
<evidence type="ECO:0000256" key="1">
    <source>
        <dbReference type="ARBA" id="ARBA00009477"/>
    </source>
</evidence>
<feature type="domain" description="Multidrug resistance protein MdtA-like alpha-helical hairpin" evidence="4">
    <location>
        <begin position="161"/>
        <end position="215"/>
    </location>
</feature>
<accession>A0ABS8NK89</accession>
<dbReference type="RefSeq" id="WP_230274171.1">
    <property type="nucleotide sequence ID" value="NZ_JAJKFW010000023.1"/>
</dbReference>
<evidence type="ECO:0000256" key="3">
    <source>
        <dbReference type="SAM" id="MobiDB-lite"/>
    </source>
</evidence>
<feature type="coiled-coil region" evidence="2">
    <location>
        <begin position="189"/>
        <end position="218"/>
    </location>
</feature>
<dbReference type="PANTHER" id="PTHR30158:SF23">
    <property type="entry name" value="MULTIDRUG RESISTANCE PROTEIN MEXA"/>
    <property type="match status" value="1"/>
</dbReference>
<keyword evidence="2" id="KW-0175">Coiled coil</keyword>
<sequence length="431" mass="48426">MTTRNPFPTYPIANPLLGVILAIFVFGVSGCDELTERMPASISTHLHAETPHGKHGDTKEHRPGDHKHASADAAHDSVDRHNETEDHAAHAGEHHAIHKLVVTSPTIKDVTVTQQYVCQIHSRRHIEICALEGGYLKEIKVNEGQMVRQGEPMFHILPTLYEARLDADLAEAQLARVEYENTQSLVDQNIVSNRELKLAEAKLAKANAKVKLAQAEKNFADIRAPFDGIVDRLHEQEGSLIEEGAMLTTLSDNSVMWVYFNVPEARYLDYQSQLLTTQNQSGLDIELRLANHRIFPQKGKIGAIEAEFNNETGNIAFRADFPNPDGLLRHGQTGTILIHQTETNAMVIPQRSTFEILAKRYVYVVDAKDTVHQREIDVLHEQDDIYVIQGGVKTDERIVLEGVLQVRDGQQVAYEYRNPDEVLANLKYHAE</sequence>
<dbReference type="Pfam" id="PF25944">
    <property type="entry name" value="Beta-barrel_RND"/>
    <property type="match status" value="1"/>
</dbReference>
<dbReference type="Pfam" id="PF25967">
    <property type="entry name" value="RND-MFP_C"/>
    <property type="match status" value="1"/>
</dbReference>
<name>A0ABS8NK89_9BACT</name>
<dbReference type="NCBIfam" id="TIGR01730">
    <property type="entry name" value="RND_mfp"/>
    <property type="match status" value="1"/>
</dbReference>
<dbReference type="InterPro" id="IPR006143">
    <property type="entry name" value="RND_pump_MFP"/>
</dbReference>
<feature type="region of interest" description="Disordered" evidence="3">
    <location>
        <begin position="47"/>
        <end position="91"/>
    </location>
</feature>
<dbReference type="EMBL" id="JAJKFW010000023">
    <property type="protein sequence ID" value="MCC9643228.1"/>
    <property type="molecule type" value="Genomic_DNA"/>
</dbReference>
<organism evidence="7 8">
    <name type="scientific">Rhodopirellula halodulae</name>
    <dbReference type="NCBI Taxonomy" id="2894198"/>
    <lineage>
        <taxon>Bacteria</taxon>
        <taxon>Pseudomonadati</taxon>
        <taxon>Planctomycetota</taxon>
        <taxon>Planctomycetia</taxon>
        <taxon>Pirellulales</taxon>
        <taxon>Pirellulaceae</taxon>
        <taxon>Rhodopirellula</taxon>
    </lineage>
</organism>
<dbReference type="PROSITE" id="PS51257">
    <property type="entry name" value="PROKAR_LIPOPROTEIN"/>
    <property type="match status" value="1"/>
</dbReference>
<dbReference type="Gene3D" id="1.10.287.470">
    <property type="entry name" value="Helix hairpin bin"/>
    <property type="match status" value="1"/>
</dbReference>
<dbReference type="Gene3D" id="2.40.30.170">
    <property type="match status" value="1"/>
</dbReference>
<dbReference type="InterPro" id="IPR058627">
    <property type="entry name" value="MdtA-like_C"/>
</dbReference>